<name>A0A9W9HV03_9EURO</name>
<organism evidence="2 3">
    <name type="scientific">Penicillium capsulatum</name>
    <dbReference type="NCBI Taxonomy" id="69766"/>
    <lineage>
        <taxon>Eukaryota</taxon>
        <taxon>Fungi</taxon>
        <taxon>Dikarya</taxon>
        <taxon>Ascomycota</taxon>
        <taxon>Pezizomycotina</taxon>
        <taxon>Eurotiomycetes</taxon>
        <taxon>Eurotiomycetidae</taxon>
        <taxon>Eurotiales</taxon>
        <taxon>Aspergillaceae</taxon>
        <taxon>Penicillium</taxon>
    </lineage>
</organism>
<keyword evidence="3" id="KW-1185">Reference proteome</keyword>
<proteinExistence type="predicted"/>
<feature type="domain" description="AB hydrolase-1" evidence="1">
    <location>
        <begin position="56"/>
        <end position="190"/>
    </location>
</feature>
<dbReference type="EMBL" id="JAPQKO010000006">
    <property type="protein sequence ID" value="KAJ5156800.1"/>
    <property type="molecule type" value="Genomic_DNA"/>
</dbReference>
<gene>
    <name evidence="2" type="ORF">N7492_009603</name>
</gene>
<dbReference type="Gene3D" id="3.40.50.1820">
    <property type="entry name" value="alpha/beta hydrolase"/>
    <property type="match status" value="1"/>
</dbReference>
<accession>A0A9W9HV03</accession>
<dbReference type="InterPro" id="IPR000073">
    <property type="entry name" value="AB_hydrolase_1"/>
</dbReference>
<dbReference type="OrthoDB" id="294702at2759"/>
<dbReference type="AlphaFoldDB" id="A0A9W9HV03"/>
<sequence length="378" mass="41838">MSAGADSPASLAQDYIGNPRFHQRFTLEPTATHGAVEVTYAEYGREPDGTTSIPTILLMPGMFSSRYLGLALHPIATKLGVRLLTVDRPGMGGSTDVPLAQRVSIWLETVPRLLANLAIQHVALASHSAGTIYLLNTLYHCRDLVSPNAPVTMLAPWVDPAFSRITSMQMAQYLPNKAFSLWDRIPRFFLLQAGPAFASSGAVVKKVTNAISSPGSGAHDITQQEKTRLHIEEFYGLPRDVQAELENLIFRRIFQESTVGSNSEALQCLRKEANTWGKCEDYQVFVRDFRQLERDREGSALMVHAYFAESDSMIGKKGQQYFEECWQGTDDDDNLDSVNFISTTVPGTDHDTLATSVEIWEKIIGDLTRALDHGSQPT</sequence>
<dbReference type="InterPro" id="IPR029058">
    <property type="entry name" value="AB_hydrolase_fold"/>
</dbReference>
<reference evidence="2" key="1">
    <citation type="submission" date="2022-11" db="EMBL/GenBank/DDBJ databases">
        <authorList>
            <person name="Petersen C."/>
        </authorList>
    </citation>
    <scope>NUCLEOTIDE SEQUENCE</scope>
    <source>
        <strain evidence="2">IBT 21917</strain>
    </source>
</reference>
<comment type="caution">
    <text evidence="2">The sequence shown here is derived from an EMBL/GenBank/DDBJ whole genome shotgun (WGS) entry which is preliminary data.</text>
</comment>
<dbReference type="Pfam" id="PF12697">
    <property type="entry name" value="Abhydrolase_6"/>
    <property type="match status" value="1"/>
</dbReference>
<reference evidence="2" key="2">
    <citation type="journal article" date="2023" name="IMA Fungus">
        <title>Comparative genomic study of the Penicillium genus elucidates a diverse pangenome and 15 lateral gene transfer events.</title>
        <authorList>
            <person name="Petersen C."/>
            <person name="Sorensen T."/>
            <person name="Nielsen M.R."/>
            <person name="Sondergaard T.E."/>
            <person name="Sorensen J.L."/>
            <person name="Fitzpatrick D.A."/>
            <person name="Frisvad J.C."/>
            <person name="Nielsen K.L."/>
        </authorList>
    </citation>
    <scope>NUCLEOTIDE SEQUENCE</scope>
    <source>
        <strain evidence="2">IBT 21917</strain>
    </source>
</reference>
<dbReference type="SUPFAM" id="SSF53474">
    <property type="entry name" value="alpha/beta-Hydrolases"/>
    <property type="match status" value="1"/>
</dbReference>
<evidence type="ECO:0000259" key="1">
    <source>
        <dbReference type="Pfam" id="PF12697"/>
    </source>
</evidence>
<dbReference type="GO" id="GO:0017000">
    <property type="term" value="P:antibiotic biosynthetic process"/>
    <property type="evidence" value="ECO:0007669"/>
    <property type="project" value="UniProtKB-ARBA"/>
</dbReference>
<protein>
    <recommendedName>
        <fullName evidence="1">AB hydrolase-1 domain-containing protein</fullName>
    </recommendedName>
</protein>
<dbReference type="GO" id="GO:0072330">
    <property type="term" value="P:monocarboxylic acid biosynthetic process"/>
    <property type="evidence" value="ECO:0007669"/>
    <property type="project" value="UniProtKB-ARBA"/>
</dbReference>
<evidence type="ECO:0000313" key="3">
    <source>
        <dbReference type="Proteomes" id="UP001146351"/>
    </source>
</evidence>
<dbReference type="Proteomes" id="UP001146351">
    <property type="component" value="Unassembled WGS sequence"/>
</dbReference>
<evidence type="ECO:0000313" key="2">
    <source>
        <dbReference type="EMBL" id="KAJ5156800.1"/>
    </source>
</evidence>